<dbReference type="Gene3D" id="2.70.98.10">
    <property type="match status" value="1"/>
</dbReference>
<dbReference type="GO" id="GO:0005975">
    <property type="term" value="P:carbohydrate metabolic process"/>
    <property type="evidence" value="ECO:0007669"/>
    <property type="project" value="InterPro"/>
</dbReference>
<dbReference type="OrthoDB" id="9790727at2"/>
<dbReference type="AlphaFoldDB" id="A0A1C3ZE61"/>
<evidence type="ECO:0000256" key="1">
    <source>
        <dbReference type="ARBA" id="ARBA00001096"/>
    </source>
</evidence>
<evidence type="ECO:0000256" key="4">
    <source>
        <dbReference type="PIRNR" id="PIRNR016020"/>
    </source>
</evidence>
<dbReference type="CDD" id="cd09020">
    <property type="entry name" value="D-hex-6-P-epi_like"/>
    <property type="match status" value="1"/>
</dbReference>
<name>A0A1C3ZE61_9GAMM</name>
<evidence type="ECO:0000256" key="5">
    <source>
        <dbReference type="PIRSR" id="PIRSR016020-1"/>
    </source>
</evidence>
<dbReference type="PIRSF" id="PIRSF016020">
    <property type="entry name" value="PHexose_mutarotase"/>
    <property type="match status" value="1"/>
</dbReference>
<keyword evidence="7" id="KW-1185">Reference proteome</keyword>
<evidence type="ECO:0000313" key="6">
    <source>
        <dbReference type="EMBL" id="SCB80631.1"/>
    </source>
</evidence>
<dbReference type="InterPro" id="IPR025532">
    <property type="entry name" value="G6P_1-epimerase"/>
</dbReference>
<keyword evidence="3 4" id="KW-0413">Isomerase</keyword>
<dbReference type="STRING" id="1798182.GA0061081_101363"/>
<dbReference type="InterPro" id="IPR011013">
    <property type="entry name" value="Gal_mutarotase_sf_dom"/>
</dbReference>
<feature type="active site" evidence="5">
    <location>
        <position position="165"/>
    </location>
</feature>
<proteinExistence type="inferred from homology"/>
<dbReference type="Pfam" id="PF01263">
    <property type="entry name" value="Aldose_epim"/>
    <property type="match status" value="1"/>
</dbReference>
<accession>A0A1C3ZE61</accession>
<protein>
    <recommendedName>
        <fullName evidence="4">Putative glucose-6-phosphate 1-epimerase</fullName>
        <ecNumber evidence="4">5.1.3.15</ecNumber>
    </recommendedName>
</protein>
<dbReference type="InterPro" id="IPR008183">
    <property type="entry name" value="Aldose_1/G6P_1-epimerase"/>
</dbReference>
<evidence type="ECO:0000256" key="3">
    <source>
        <dbReference type="ARBA" id="ARBA00023235"/>
    </source>
</evidence>
<dbReference type="InterPro" id="IPR014718">
    <property type="entry name" value="GH-type_carb-bd"/>
</dbReference>
<dbReference type="EMBL" id="FMAQ01000001">
    <property type="protein sequence ID" value="SCB80631.1"/>
    <property type="molecule type" value="Genomic_DNA"/>
</dbReference>
<dbReference type="EC" id="5.1.3.15" evidence="4"/>
<dbReference type="Proteomes" id="UP000199670">
    <property type="component" value="Unassembled WGS sequence"/>
</dbReference>
<dbReference type="GO" id="GO:0005737">
    <property type="term" value="C:cytoplasm"/>
    <property type="evidence" value="ECO:0007669"/>
    <property type="project" value="TreeGrafter"/>
</dbReference>
<dbReference type="PANTHER" id="PTHR11122">
    <property type="entry name" value="APOSPORY-ASSOCIATED PROTEIN C-RELATED"/>
    <property type="match status" value="1"/>
</dbReference>
<organism evidence="6 7">
    <name type="scientific">Gilliamella bombicola</name>
    <dbReference type="NCBI Taxonomy" id="1798182"/>
    <lineage>
        <taxon>Bacteria</taxon>
        <taxon>Pseudomonadati</taxon>
        <taxon>Pseudomonadota</taxon>
        <taxon>Gammaproteobacteria</taxon>
        <taxon>Orbales</taxon>
        <taxon>Orbaceae</taxon>
        <taxon>Gilliamella</taxon>
    </lineage>
</organism>
<sequence>MSIYKAILDSGLSGVSLSSSVKQSTYGELPIVVINHKTCKAAVTLQGAHLLFWQPATEQTPVVWLSDKTNFKQGVAIRGGIPVCWPWFGQLGNPSHGFARIVEWQLDSCKEDDNGVDLILSLTNNQQTEPYCRQPFTVSLNLHLGKTCEVTLSCFADFDITSALHTYFGIDNIDHVVVKGLGETYQERLAVENKPVTVGQLTFNQEVDRIYTDASKQLTITDGIRTIRLTNTNVSDVVTWNPWINKAKAMADFGDDEYKSMVCVEAGCITKPLKSSPNKKSTYGFLIEVI</sequence>
<comment type="similarity">
    <text evidence="2 4">Belongs to the glucose-6-phosphate 1-epimerase family.</text>
</comment>
<comment type="catalytic activity">
    <reaction evidence="1">
        <text>alpha-D-glucose 6-phosphate = beta-D-glucose 6-phosphate</text>
        <dbReference type="Rhea" id="RHEA:16249"/>
        <dbReference type="ChEBI" id="CHEBI:58225"/>
        <dbReference type="ChEBI" id="CHEBI:58247"/>
        <dbReference type="EC" id="5.1.3.15"/>
    </reaction>
</comment>
<dbReference type="GO" id="GO:0047938">
    <property type="term" value="F:glucose-6-phosphate 1-epimerase activity"/>
    <property type="evidence" value="ECO:0007669"/>
    <property type="project" value="UniProtKB-UniRule"/>
</dbReference>
<feature type="active site" evidence="5">
    <location>
        <position position="265"/>
    </location>
</feature>
<dbReference type="RefSeq" id="WP_091346522.1">
    <property type="nucleotide sequence ID" value="NZ_FMAQ01000001.1"/>
</dbReference>
<reference evidence="7" key="1">
    <citation type="submission" date="2016-08" db="EMBL/GenBank/DDBJ databases">
        <authorList>
            <person name="Varghese N."/>
            <person name="Submissions Spin"/>
        </authorList>
    </citation>
    <scope>NUCLEOTIDE SEQUENCE [LARGE SCALE GENOMIC DNA]</scope>
    <source>
        <strain evidence="7">R-53248</strain>
    </source>
</reference>
<dbReference type="PANTHER" id="PTHR11122:SF13">
    <property type="entry name" value="GLUCOSE-6-PHOSPHATE 1-EPIMERASE"/>
    <property type="match status" value="1"/>
</dbReference>
<dbReference type="SUPFAM" id="SSF74650">
    <property type="entry name" value="Galactose mutarotase-like"/>
    <property type="match status" value="1"/>
</dbReference>
<evidence type="ECO:0000256" key="2">
    <source>
        <dbReference type="ARBA" id="ARBA00005866"/>
    </source>
</evidence>
<dbReference type="GO" id="GO:0030246">
    <property type="term" value="F:carbohydrate binding"/>
    <property type="evidence" value="ECO:0007669"/>
    <property type="project" value="UniProtKB-UniRule"/>
</dbReference>
<gene>
    <name evidence="6" type="ORF">GA0061081_101363</name>
</gene>
<evidence type="ECO:0000313" key="7">
    <source>
        <dbReference type="Proteomes" id="UP000199670"/>
    </source>
</evidence>